<keyword evidence="3" id="KW-0963">Cytoplasm</keyword>
<dbReference type="FunFam" id="1.20.1050.40:FF:000001">
    <property type="entry name" value="Thimet oligopeptidase 1"/>
    <property type="match status" value="1"/>
</dbReference>
<dbReference type="AlphaFoldDB" id="A0A023FY90"/>
<dbReference type="Gene3D" id="1.20.1050.40">
    <property type="entry name" value="Endopeptidase. Chain P, domain 1"/>
    <property type="match status" value="1"/>
</dbReference>
<feature type="domain" description="Peptidase M3A/M3B catalytic" evidence="10">
    <location>
        <begin position="304"/>
        <end position="753"/>
    </location>
</feature>
<keyword evidence="6 9" id="KW-0378">Hydrolase</keyword>
<dbReference type="GO" id="GO:0006518">
    <property type="term" value="P:peptide metabolic process"/>
    <property type="evidence" value="ECO:0007669"/>
    <property type="project" value="TreeGrafter"/>
</dbReference>
<evidence type="ECO:0000256" key="3">
    <source>
        <dbReference type="ARBA" id="ARBA00022490"/>
    </source>
</evidence>
<dbReference type="GO" id="GO:0046872">
    <property type="term" value="F:metal ion binding"/>
    <property type="evidence" value="ECO:0007669"/>
    <property type="project" value="UniProtKB-UniRule"/>
</dbReference>
<keyword evidence="7 9" id="KW-0862">Zinc</keyword>
<evidence type="ECO:0000256" key="6">
    <source>
        <dbReference type="ARBA" id="ARBA00022801"/>
    </source>
</evidence>
<dbReference type="CDD" id="cd06455">
    <property type="entry name" value="M3A_TOP"/>
    <property type="match status" value="1"/>
</dbReference>
<evidence type="ECO:0000256" key="4">
    <source>
        <dbReference type="ARBA" id="ARBA00022670"/>
    </source>
</evidence>
<dbReference type="InterPro" id="IPR024077">
    <property type="entry name" value="Neurolysin/TOP_dom2"/>
</dbReference>
<feature type="non-terminal residue" evidence="11">
    <location>
        <position position="1"/>
    </location>
</feature>
<evidence type="ECO:0000256" key="8">
    <source>
        <dbReference type="ARBA" id="ARBA00023049"/>
    </source>
</evidence>
<name>A0A023FY90_AMBPA</name>
<evidence type="ECO:0000256" key="1">
    <source>
        <dbReference type="ARBA" id="ARBA00004496"/>
    </source>
</evidence>
<dbReference type="PANTHER" id="PTHR11804:SF84">
    <property type="entry name" value="SACCHAROLYSIN"/>
    <property type="match status" value="1"/>
</dbReference>
<dbReference type="SUPFAM" id="SSF55486">
    <property type="entry name" value="Metalloproteases ('zincins'), catalytic domain"/>
    <property type="match status" value="1"/>
</dbReference>
<keyword evidence="5 9" id="KW-0479">Metal-binding</keyword>
<keyword evidence="4 9" id="KW-0645">Protease</keyword>
<dbReference type="Pfam" id="PF01432">
    <property type="entry name" value="Peptidase_M3"/>
    <property type="match status" value="1"/>
</dbReference>
<dbReference type="EMBL" id="GBBL01000868">
    <property type="protein sequence ID" value="JAC26452.1"/>
    <property type="molecule type" value="mRNA"/>
</dbReference>
<evidence type="ECO:0000256" key="9">
    <source>
        <dbReference type="RuleBase" id="RU003435"/>
    </source>
</evidence>
<dbReference type="GO" id="GO:0005758">
    <property type="term" value="C:mitochondrial intermembrane space"/>
    <property type="evidence" value="ECO:0007669"/>
    <property type="project" value="TreeGrafter"/>
</dbReference>
<dbReference type="GO" id="GO:0004222">
    <property type="term" value="F:metalloendopeptidase activity"/>
    <property type="evidence" value="ECO:0007669"/>
    <property type="project" value="InterPro"/>
</dbReference>
<dbReference type="InterPro" id="IPR045090">
    <property type="entry name" value="Pept_M3A_M3B"/>
</dbReference>
<evidence type="ECO:0000313" key="11">
    <source>
        <dbReference type="EMBL" id="JAC26452.1"/>
    </source>
</evidence>
<dbReference type="Gene3D" id="3.40.390.10">
    <property type="entry name" value="Collagenase (Catalytic Domain)"/>
    <property type="match status" value="1"/>
</dbReference>
<dbReference type="Gene3D" id="1.10.1370.10">
    <property type="entry name" value="Neurolysin, domain 3"/>
    <property type="match status" value="1"/>
</dbReference>
<dbReference type="InterPro" id="IPR024079">
    <property type="entry name" value="MetalloPept_cat_dom_sf"/>
</dbReference>
<evidence type="ECO:0000256" key="5">
    <source>
        <dbReference type="ARBA" id="ARBA00022723"/>
    </source>
</evidence>
<dbReference type="InterPro" id="IPR024080">
    <property type="entry name" value="Neurolysin/TOP_N"/>
</dbReference>
<comment type="subcellular location">
    <subcellularLocation>
        <location evidence="1">Cytoplasm</location>
    </subcellularLocation>
</comment>
<comment type="cofactor">
    <cofactor evidence="9">
        <name>Zn(2+)</name>
        <dbReference type="ChEBI" id="CHEBI:29105"/>
    </cofactor>
    <text evidence="9">Binds 1 zinc ion.</text>
</comment>
<dbReference type="GO" id="GO:0006508">
    <property type="term" value="P:proteolysis"/>
    <property type="evidence" value="ECO:0007669"/>
    <property type="project" value="UniProtKB-KW"/>
</dbReference>
<accession>A0A023FY90</accession>
<reference evidence="11" key="1">
    <citation type="submission" date="2014-03" db="EMBL/GenBank/DDBJ databases">
        <title>The sialotranscriptome of Amblyomma triste, Amblyomma parvum and Amblyomma cajennense ticks, uncovered by 454-based RNA-seq.</title>
        <authorList>
            <person name="Garcia G.R."/>
            <person name="Gardinassi L.G."/>
            <person name="Ribeiro J.M."/>
            <person name="Anatrielo E."/>
            <person name="Ferreira B.R."/>
            <person name="Moreira H.N."/>
            <person name="Mafra C."/>
            <person name="Olegario M.M."/>
            <person name="Szabo P.J."/>
            <person name="Miranda-Santos I.K."/>
            <person name="Maruyama S.R."/>
        </authorList>
    </citation>
    <scope>NUCLEOTIDE SEQUENCE</scope>
    <source>
        <strain evidence="11">Araguapaz</strain>
        <tissue evidence="11">Salivary glands</tissue>
    </source>
</reference>
<dbReference type="FunFam" id="3.40.390.10:FF:000006">
    <property type="entry name" value="Thimet oligopeptidase 1"/>
    <property type="match status" value="1"/>
</dbReference>
<comment type="similarity">
    <text evidence="2 9">Belongs to the peptidase M3 family.</text>
</comment>
<organism evidence="11">
    <name type="scientific">Amblyomma parvum</name>
    <name type="common">South American tick</name>
    <dbReference type="NCBI Taxonomy" id="251391"/>
    <lineage>
        <taxon>Eukaryota</taxon>
        <taxon>Metazoa</taxon>
        <taxon>Ecdysozoa</taxon>
        <taxon>Arthropoda</taxon>
        <taxon>Chelicerata</taxon>
        <taxon>Arachnida</taxon>
        <taxon>Acari</taxon>
        <taxon>Parasitiformes</taxon>
        <taxon>Ixodida</taxon>
        <taxon>Ixodoidea</taxon>
        <taxon>Ixodidae</taxon>
        <taxon>Amblyomminae</taxon>
        <taxon>Amblyomma</taxon>
    </lineage>
</organism>
<evidence type="ECO:0000256" key="2">
    <source>
        <dbReference type="ARBA" id="ARBA00006040"/>
    </source>
</evidence>
<keyword evidence="8 9" id="KW-0482">Metalloprotease</keyword>
<protein>
    <submittedName>
        <fullName evidence="11">Putative thimet oligopeptidase ixodes scapularis thimet oligopeptidase</fullName>
    </submittedName>
</protein>
<dbReference type="InterPro" id="IPR001567">
    <property type="entry name" value="Pept_M3A_M3B_dom"/>
</dbReference>
<sequence length="758" mass="87445">EIYSHWQSRGGANPLVRVVTALAALRLASRTKTSPGVLIAGALRAGARFAQIEVALPQPSFASTRHFCQSPLAVTVARSRNKPPFDDMDAENGTAPGVLREWDFNVTPQELHTRATKIMDECRKIFDKVGALQGDEITFDSVLKEIAEAQRMLRNESSYLELPMYVSTKKELRDTSAELSTKLKEFEVEIEMRPDIFEKLLTLEKKDTSSLTPEMKRYLQRLIKLRRMDGLHLDAEVQKEVKKLKNEINDLGVQFTKHCNEENTVLEFTEEELKGTPEDFIKSLETVESGKRKVTLKHPHVMPIMKMCADPETRRKVNFAYESRCVKENIPLLEKAISLRYKKAQILNYPTHADFVTELLMARSAANVRRFLTDLAEKLQPLWAKEKKVLLELKEEECKRQGVPFDGELQVWDVAFYKNLVEERHYKVDQEKLRAYFPLDVVMKGLFGIYELLLGLKFEEVEKPALWHPEAHMFKVTDSETKELLGYFIMDLFPREGKYSHFCNFFLQPCCRKKDGSWQVGLVAVLCNFPKPTADKPSLLTHSDVETFFHEFGHTMHHICSRANLAIFEGTTVERDFIECPSQMLENWCWDLEGLRRMSRHHATREPLPEDLADLLIASRLANVAQFNLHYITLSMFDLELHIRPEAETGKLYRDIQERLLGYKSQDGTNFAANFIHLMGGYDARYYGYLWSEVFSMDLFDTRFKKEGILNPKTGMDYRRQILEPGSTKDAEELLRNFLGRDPTMDAFLRSKGLAPPS</sequence>
<proteinExistence type="evidence at transcript level"/>
<evidence type="ECO:0000256" key="7">
    <source>
        <dbReference type="ARBA" id="ARBA00022833"/>
    </source>
</evidence>
<dbReference type="PANTHER" id="PTHR11804">
    <property type="entry name" value="PROTEASE M3 THIMET OLIGOPEPTIDASE-RELATED"/>
    <property type="match status" value="1"/>
</dbReference>
<evidence type="ECO:0000259" key="10">
    <source>
        <dbReference type="Pfam" id="PF01432"/>
    </source>
</evidence>